<reference evidence="1 2" key="1">
    <citation type="submission" date="2020-08" db="EMBL/GenBank/DDBJ databases">
        <title>Functional genomics of gut bacteria from endangered species of beetles.</title>
        <authorList>
            <person name="Carlos-Shanley C."/>
        </authorList>
    </citation>
    <scope>NUCLEOTIDE SEQUENCE [LARGE SCALE GENOMIC DNA]</scope>
    <source>
        <strain evidence="1 2">S00239</strain>
    </source>
</reference>
<dbReference type="RefSeq" id="WP_281385274.1">
    <property type="nucleotide sequence ID" value="NZ_JACHLP010000010.1"/>
</dbReference>
<keyword evidence="2" id="KW-1185">Reference proteome</keyword>
<evidence type="ECO:0000313" key="2">
    <source>
        <dbReference type="Proteomes" id="UP000562027"/>
    </source>
</evidence>
<sequence>MANLFAYLFSIVGPASLSVVQEKLLTIFINGNACSEKKGKGRG</sequence>
<dbReference type="EMBL" id="JACHLP010000010">
    <property type="protein sequence ID" value="MBB4845667.1"/>
    <property type="molecule type" value="Genomic_DNA"/>
</dbReference>
<accession>A0A840LK49</accession>
<comment type="caution">
    <text evidence="1">The sequence shown here is derived from an EMBL/GenBank/DDBJ whole genome shotgun (WGS) entry which is preliminary data.</text>
</comment>
<organism evidence="1 2">
    <name type="scientific">Roseateles oligotrophus</name>
    <dbReference type="NCBI Taxonomy" id="1769250"/>
    <lineage>
        <taxon>Bacteria</taxon>
        <taxon>Pseudomonadati</taxon>
        <taxon>Pseudomonadota</taxon>
        <taxon>Betaproteobacteria</taxon>
        <taxon>Burkholderiales</taxon>
        <taxon>Sphaerotilaceae</taxon>
        <taxon>Roseateles</taxon>
    </lineage>
</organism>
<name>A0A840LK49_9BURK</name>
<gene>
    <name evidence="1" type="ORF">HNP55_004219</name>
</gene>
<protein>
    <submittedName>
        <fullName evidence="1">Uncharacterized protein</fullName>
    </submittedName>
</protein>
<proteinExistence type="predicted"/>
<dbReference type="Proteomes" id="UP000562027">
    <property type="component" value="Unassembled WGS sequence"/>
</dbReference>
<dbReference type="AlphaFoldDB" id="A0A840LK49"/>
<evidence type="ECO:0000313" key="1">
    <source>
        <dbReference type="EMBL" id="MBB4845667.1"/>
    </source>
</evidence>